<evidence type="ECO:0000256" key="3">
    <source>
        <dbReference type="ARBA" id="ARBA00024867"/>
    </source>
</evidence>
<dbReference type="PANTHER" id="PTHR44591:SF25">
    <property type="entry name" value="CHEMOTAXIS TWO-COMPONENT RESPONSE REGULATOR"/>
    <property type="match status" value="1"/>
</dbReference>
<dbReference type="Gene3D" id="3.40.50.2300">
    <property type="match status" value="1"/>
</dbReference>
<evidence type="ECO:0000313" key="6">
    <source>
        <dbReference type="EMBL" id="NMP24391.1"/>
    </source>
</evidence>
<organism evidence="6 7">
    <name type="scientific">Sulfobacillus harzensis</name>
    <dbReference type="NCBI Taxonomy" id="2729629"/>
    <lineage>
        <taxon>Bacteria</taxon>
        <taxon>Bacillati</taxon>
        <taxon>Bacillota</taxon>
        <taxon>Clostridia</taxon>
        <taxon>Eubacteriales</taxon>
        <taxon>Clostridiales Family XVII. Incertae Sedis</taxon>
        <taxon>Sulfobacillus</taxon>
    </lineage>
</organism>
<evidence type="ECO:0000256" key="4">
    <source>
        <dbReference type="PROSITE-ProRule" id="PRU00169"/>
    </source>
</evidence>
<name>A0A7Y0Q4U1_9FIRM</name>
<feature type="domain" description="Response regulatory" evidence="5">
    <location>
        <begin position="1"/>
        <end position="103"/>
    </location>
</feature>
<dbReference type="SUPFAM" id="SSF52172">
    <property type="entry name" value="CheY-like"/>
    <property type="match status" value="1"/>
</dbReference>
<accession>A0A7Y0Q4U1</accession>
<keyword evidence="7" id="KW-1185">Reference proteome</keyword>
<feature type="modified residue" description="4-aspartylphosphate" evidence="4">
    <location>
        <position position="38"/>
    </location>
</feature>
<sequence>MSSFYLQQVGGRVVGQAATGEEALAWLDHHPIDLVLTDFQMPGMRGDELVARIRTRWPNVRIAMISVCADAEIETKAQATGVHWLLSKPITLTQLERVVRSVVGHGSRLSGELLR</sequence>
<evidence type="ECO:0000259" key="5">
    <source>
        <dbReference type="PROSITE" id="PS50110"/>
    </source>
</evidence>
<dbReference type="PANTHER" id="PTHR44591">
    <property type="entry name" value="STRESS RESPONSE REGULATOR PROTEIN 1"/>
    <property type="match status" value="1"/>
</dbReference>
<evidence type="ECO:0000256" key="2">
    <source>
        <dbReference type="ARBA" id="ARBA00022553"/>
    </source>
</evidence>
<dbReference type="SMART" id="SM00448">
    <property type="entry name" value="REC"/>
    <property type="match status" value="1"/>
</dbReference>
<dbReference type="EMBL" id="JABBVZ010000106">
    <property type="protein sequence ID" value="NMP24391.1"/>
    <property type="molecule type" value="Genomic_DNA"/>
</dbReference>
<proteinExistence type="predicted"/>
<dbReference type="InterPro" id="IPR058245">
    <property type="entry name" value="NreC/VraR/RcsB-like_REC"/>
</dbReference>
<evidence type="ECO:0000313" key="7">
    <source>
        <dbReference type="Proteomes" id="UP000533476"/>
    </source>
</evidence>
<dbReference type="InterPro" id="IPR011006">
    <property type="entry name" value="CheY-like_superfamily"/>
</dbReference>
<dbReference type="PROSITE" id="PS50110">
    <property type="entry name" value="RESPONSE_REGULATORY"/>
    <property type="match status" value="1"/>
</dbReference>
<reference evidence="6 7" key="1">
    <citation type="submission" date="2020-04" db="EMBL/GenBank/DDBJ databases">
        <authorList>
            <person name="Zhang R."/>
            <person name="Schippers A."/>
        </authorList>
    </citation>
    <scope>NUCLEOTIDE SEQUENCE [LARGE SCALE GENOMIC DNA]</scope>
    <source>
        <strain evidence="6 7">DSM 109850</strain>
    </source>
</reference>
<dbReference type="AlphaFoldDB" id="A0A7Y0Q4U1"/>
<evidence type="ECO:0000256" key="1">
    <source>
        <dbReference type="ARBA" id="ARBA00018672"/>
    </source>
</evidence>
<dbReference type="CDD" id="cd17535">
    <property type="entry name" value="REC_NarL-like"/>
    <property type="match status" value="1"/>
</dbReference>
<dbReference type="InterPro" id="IPR001789">
    <property type="entry name" value="Sig_transdc_resp-reg_receiver"/>
</dbReference>
<dbReference type="Pfam" id="PF00072">
    <property type="entry name" value="Response_reg"/>
    <property type="match status" value="1"/>
</dbReference>
<dbReference type="GO" id="GO:0000160">
    <property type="term" value="P:phosphorelay signal transduction system"/>
    <property type="evidence" value="ECO:0007669"/>
    <property type="project" value="InterPro"/>
</dbReference>
<comment type="function">
    <text evidence="3">May play the central regulatory role in sporulation. It may be an element of the effector pathway responsible for the activation of sporulation genes in response to nutritional stress. Spo0A may act in concert with spo0H (a sigma factor) to control the expression of some genes that are critical to the sporulation process.</text>
</comment>
<dbReference type="InterPro" id="IPR050595">
    <property type="entry name" value="Bact_response_regulator"/>
</dbReference>
<comment type="caution">
    <text evidence="6">The sequence shown here is derived from an EMBL/GenBank/DDBJ whole genome shotgun (WGS) entry which is preliminary data.</text>
</comment>
<keyword evidence="2 4" id="KW-0597">Phosphoprotein</keyword>
<gene>
    <name evidence="6" type="ORF">HIJ39_18835</name>
</gene>
<protein>
    <recommendedName>
        <fullName evidence="1">Stage 0 sporulation protein A homolog</fullName>
    </recommendedName>
</protein>
<dbReference type="Proteomes" id="UP000533476">
    <property type="component" value="Unassembled WGS sequence"/>
</dbReference>